<evidence type="ECO:0000256" key="2">
    <source>
        <dbReference type="ARBA" id="ARBA00012438"/>
    </source>
</evidence>
<dbReference type="GO" id="GO:0000155">
    <property type="term" value="F:phosphorelay sensor kinase activity"/>
    <property type="evidence" value="ECO:0007669"/>
    <property type="project" value="InterPro"/>
</dbReference>
<evidence type="ECO:0000256" key="4">
    <source>
        <dbReference type="PROSITE-ProRule" id="PRU00169"/>
    </source>
</evidence>
<evidence type="ECO:0000313" key="7">
    <source>
        <dbReference type="EMBL" id="BAO29882.1"/>
    </source>
</evidence>
<comment type="catalytic activity">
    <reaction evidence="1">
        <text>ATP + protein L-histidine = ADP + protein N-phospho-L-histidine.</text>
        <dbReference type="EC" id="2.7.13.3"/>
    </reaction>
</comment>
<keyword evidence="8" id="KW-1185">Reference proteome</keyword>
<dbReference type="Gene3D" id="3.30.565.10">
    <property type="entry name" value="Histidine kinase-like ATPase, C-terminal domain"/>
    <property type="match status" value="1"/>
</dbReference>
<proteinExistence type="predicted"/>
<dbReference type="SMART" id="SM00448">
    <property type="entry name" value="REC"/>
    <property type="match status" value="2"/>
</dbReference>
<dbReference type="Proteomes" id="UP000031637">
    <property type="component" value="Chromosome"/>
</dbReference>
<dbReference type="STRING" id="1223802.SUTH_02091"/>
<dbReference type="InterPro" id="IPR003661">
    <property type="entry name" value="HisK_dim/P_dom"/>
</dbReference>
<dbReference type="Gene3D" id="1.10.287.130">
    <property type="match status" value="1"/>
</dbReference>
<dbReference type="SMART" id="SM00388">
    <property type="entry name" value="HisKA"/>
    <property type="match status" value="1"/>
</dbReference>
<dbReference type="SMART" id="SM00387">
    <property type="entry name" value="HATPase_c"/>
    <property type="match status" value="1"/>
</dbReference>
<dbReference type="Gene3D" id="3.40.50.2300">
    <property type="match status" value="2"/>
</dbReference>
<organism evidence="7 8">
    <name type="scientific">Sulfuritalea hydrogenivorans sk43H</name>
    <dbReference type="NCBI Taxonomy" id="1223802"/>
    <lineage>
        <taxon>Bacteria</taxon>
        <taxon>Pseudomonadati</taxon>
        <taxon>Pseudomonadota</taxon>
        <taxon>Betaproteobacteria</taxon>
        <taxon>Nitrosomonadales</taxon>
        <taxon>Sterolibacteriaceae</taxon>
        <taxon>Sulfuritalea</taxon>
    </lineage>
</organism>
<dbReference type="InterPro" id="IPR005467">
    <property type="entry name" value="His_kinase_dom"/>
</dbReference>
<evidence type="ECO:0000259" key="5">
    <source>
        <dbReference type="PROSITE" id="PS50109"/>
    </source>
</evidence>
<evidence type="ECO:0000259" key="6">
    <source>
        <dbReference type="PROSITE" id="PS50110"/>
    </source>
</evidence>
<accession>W0SG31</accession>
<dbReference type="AlphaFoldDB" id="W0SG31"/>
<dbReference type="InterPro" id="IPR003594">
    <property type="entry name" value="HATPase_dom"/>
</dbReference>
<feature type="modified residue" description="4-aspartylphosphate" evidence="4">
    <location>
        <position position="74"/>
    </location>
</feature>
<dbReference type="Pfam" id="PF02518">
    <property type="entry name" value="HATPase_c"/>
    <property type="match status" value="1"/>
</dbReference>
<dbReference type="RefSeq" id="WP_084207345.1">
    <property type="nucleotide sequence ID" value="NZ_AP012547.1"/>
</dbReference>
<feature type="domain" description="Response regulatory" evidence="6">
    <location>
        <begin position="209"/>
        <end position="325"/>
    </location>
</feature>
<gene>
    <name evidence="7" type="ORF">SUTH_02091</name>
</gene>
<feature type="domain" description="Histidine kinase" evidence="5">
    <location>
        <begin position="354"/>
        <end position="568"/>
    </location>
</feature>
<dbReference type="PANTHER" id="PTHR43547">
    <property type="entry name" value="TWO-COMPONENT HISTIDINE KINASE"/>
    <property type="match status" value="1"/>
</dbReference>
<dbReference type="InterPro" id="IPR001789">
    <property type="entry name" value="Sig_transdc_resp-reg_receiver"/>
</dbReference>
<protein>
    <recommendedName>
        <fullName evidence="2">histidine kinase</fullName>
        <ecNumber evidence="2">2.7.13.3</ecNumber>
    </recommendedName>
</protein>
<sequence>MNFPFVKSSGGDSMALATRLKQGTFLVVDDFDSMRKVTINQLKQLGATRIIEAMNGAEALKMLARHPVTMVLSDWNMPVMSGLELLLSIRANEKLFALPFLMITAEAERDRVMMAIQSGVSELLVKPYTSGRFGERVEKTLDWKPRQNKPIDPAAVLAGTGARVSLNGTPLTTETESVARDAPAELAAQATAPAQRVAPGVERVRERPTILVVDDTPDNLHLLSQLFKDEYRVKIAHNGEKALSICQSDTPPDLILLDIMMPGMDGFEVAQRLRGHPSSEHIPVIFVTAMTGEDARLKGMELGAVDFVTKPIDPVALTARVKNFMRYVELHSQLQADYDEMMQTERLKEDVERITRHDMKGPLSGVIGLVQSLADADNLTEDQKESIRMIEETALQVLDMINLSNELFKIETQRFVLKPQVVTVVQIIRRIAELLRRPFAVKNLTIAVATPHGVTDEELMAIGDSMLCYSLFQNLLKNACEAAPENSTVTITIHRGAPMKITLENQGVVPAAIRETFFEKFATADKQGGTGLGTYSAKLLVEAQNGSIAMETSDADNRTCITLTLPAQ</sequence>
<dbReference type="PANTHER" id="PTHR43547:SF2">
    <property type="entry name" value="HYBRID SIGNAL TRANSDUCTION HISTIDINE KINASE C"/>
    <property type="match status" value="1"/>
</dbReference>
<dbReference type="SUPFAM" id="SSF47384">
    <property type="entry name" value="Homodimeric domain of signal transducing histidine kinase"/>
    <property type="match status" value="1"/>
</dbReference>
<dbReference type="PROSITE" id="PS50110">
    <property type="entry name" value="RESPONSE_REGULATORY"/>
    <property type="match status" value="2"/>
</dbReference>
<dbReference type="EMBL" id="AP012547">
    <property type="protein sequence ID" value="BAO29882.1"/>
    <property type="molecule type" value="Genomic_DNA"/>
</dbReference>
<dbReference type="CDD" id="cd19920">
    <property type="entry name" value="REC_PA4781-like"/>
    <property type="match status" value="1"/>
</dbReference>
<dbReference type="PROSITE" id="PS50109">
    <property type="entry name" value="HIS_KIN"/>
    <property type="match status" value="1"/>
</dbReference>
<feature type="modified residue" description="4-aspartylphosphate" evidence="4">
    <location>
        <position position="258"/>
    </location>
</feature>
<dbReference type="InterPro" id="IPR036097">
    <property type="entry name" value="HisK_dim/P_sf"/>
</dbReference>
<dbReference type="KEGG" id="shd:SUTH_02091"/>
<name>W0SG31_9PROT</name>
<evidence type="ECO:0000313" key="8">
    <source>
        <dbReference type="Proteomes" id="UP000031637"/>
    </source>
</evidence>
<dbReference type="SUPFAM" id="SSF55874">
    <property type="entry name" value="ATPase domain of HSP90 chaperone/DNA topoisomerase II/histidine kinase"/>
    <property type="match status" value="1"/>
</dbReference>
<dbReference type="HOGENOM" id="CLU_000445_114_72_4"/>
<dbReference type="Pfam" id="PF00512">
    <property type="entry name" value="HisKA"/>
    <property type="match status" value="1"/>
</dbReference>
<dbReference type="SUPFAM" id="SSF52172">
    <property type="entry name" value="CheY-like"/>
    <property type="match status" value="2"/>
</dbReference>
<dbReference type="Pfam" id="PF00072">
    <property type="entry name" value="Response_reg"/>
    <property type="match status" value="2"/>
</dbReference>
<dbReference type="InterPro" id="IPR036890">
    <property type="entry name" value="HATPase_C_sf"/>
</dbReference>
<dbReference type="CDD" id="cd00082">
    <property type="entry name" value="HisKA"/>
    <property type="match status" value="1"/>
</dbReference>
<evidence type="ECO:0000256" key="3">
    <source>
        <dbReference type="ARBA" id="ARBA00022553"/>
    </source>
</evidence>
<reference evidence="7 8" key="1">
    <citation type="journal article" date="2014" name="Syst. Appl. Microbiol.">
        <title>Complete genomes of freshwater sulfur oxidizers Sulfuricella denitrificans skB26 and Sulfuritalea hydrogenivorans sk43H: genetic insights into the sulfur oxidation pathway of betaproteobacteria.</title>
        <authorList>
            <person name="Watanabe T."/>
            <person name="Kojima H."/>
            <person name="Fukui M."/>
        </authorList>
    </citation>
    <scope>NUCLEOTIDE SEQUENCE [LARGE SCALE GENOMIC DNA]</scope>
    <source>
        <strain evidence="7">DSM22779</strain>
    </source>
</reference>
<feature type="domain" description="Response regulatory" evidence="6">
    <location>
        <begin position="24"/>
        <end position="141"/>
    </location>
</feature>
<dbReference type="OrthoDB" id="9813412at2"/>
<evidence type="ECO:0000256" key="1">
    <source>
        <dbReference type="ARBA" id="ARBA00000085"/>
    </source>
</evidence>
<keyword evidence="3 4" id="KW-0597">Phosphoprotein</keyword>
<dbReference type="InterPro" id="IPR011006">
    <property type="entry name" value="CheY-like_superfamily"/>
</dbReference>
<dbReference type="EC" id="2.7.13.3" evidence="2"/>